<organism evidence="1 2">
    <name type="scientific">Basidiobolus ranarum</name>
    <dbReference type="NCBI Taxonomy" id="34480"/>
    <lineage>
        <taxon>Eukaryota</taxon>
        <taxon>Fungi</taxon>
        <taxon>Fungi incertae sedis</taxon>
        <taxon>Zoopagomycota</taxon>
        <taxon>Entomophthoromycotina</taxon>
        <taxon>Basidiobolomycetes</taxon>
        <taxon>Basidiobolales</taxon>
        <taxon>Basidiobolaceae</taxon>
        <taxon>Basidiobolus</taxon>
    </lineage>
</organism>
<accession>A0ABR2VKH1</accession>
<dbReference type="Proteomes" id="UP001479436">
    <property type="component" value="Unassembled WGS sequence"/>
</dbReference>
<sequence>MFEKTLNLPIPLESESVHFDCCTELIKIQHKLKMRVEIDSLEEKEKVFYVEFPIIIMAESNNGPDQSLPIYTPEWLSNPYARRMSLPPSYDCVGPTFSAVMTAP</sequence>
<proteinExistence type="predicted"/>
<gene>
    <name evidence="1" type="ORF">K7432_017921</name>
</gene>
<name>A0ABR2VKH1_9FUNG</name>
<comment type="caution">
    <text evidence="1">The sequence shown here is derived from an EMBL/GenBank/DDBJ whole genome shotgun (WGS) entry which is preliminary data.</text>
</comment>
<protein>
    <recommendedName>
        <fullName evidence="3">Arrestin C-terminal-like domain-containing protein</fullName>
    </recommendedName>
</protein>
<evidence type="ECO:0000313" key="1">
    <source>
        <dbReference type="EMBL" id="KAK9663776.1"/>
    </source>
</evidence>
<dbReference type="EMBL" id="JASJQH010011536">
    <property type="protein sequence ID" value="KAK9663776.1"/>
    <property type="molecule type" value="Genomic_DNA"/>
</dbReference>
<reference evidence="1 2" key="1">
    <citation type="submission" date="2023-04" db="EMBL/GenBank/DDBJ databases">
        <title>Genome of Basidiobolus ranarum AG-B5.</title>
        <authorList>
            <person name="Stajich J.E."/>
            <person name="Carter-House D."/>
            <person name="Gryganskyi A."/>
        </authorList>
    </citation>
    <scope>NUCLEOTIDE SEQUENCE [LARGE SCALE GENOMIC DNA]</scope>
    <source>
        <strain evidence="1 2">AG-B5</strain>
    </source>
</reference>
<evidence type="ECO:0008006" key="3">
    <source>
        <dbReference type="Google" id="ProtNLM"/>
    </source>
</evidence>
<evidence type="ECO:0000313" key="2">
    <source>
        <dbReference type="Proteomes" id="UP001479436"/>
    </source>
</evidence>
<keyword evidence="2" id="KW-1185">Reference proteome</keyword>